<protein>
    <recommendedName>
        <fullName evidence="2">UPF0125 protein NB640_08530</fullName>
    </recommendedName>
</protein>
<dbReference type="Gene3D" id="3.10.20.280">
    <property type="entry name" value="RnfH-like"/>
    <property type="match status" value="1"/>
</dbReference>
<dbReference type="NCBIfam" id="NF002490">
    <property type="entry name" value="PRK01777.1"/>
    <property type="match status" value="1"/>
</dbReference>
<dbReference type="EMBL" id="CP098242">
    <property type="protein sequence ID" value="WAW09305.1"/>
    <property type="molecule type" value="Genomic_DNA"/>
</dbReference>
<dbReference type="InterPro" id="IPR037021">
    <property type="entry name" value="RnfH_sf"/>
</dbReference>
<dbReference type="InterPro" id="IPR016155">
    <property type="entry name" value="Mopterin_synth/thiamin_S_b"/>
</dbReference>
<evidence type="ECO:0000256" key="2">
    <source>
        <dbReference type="HAMAP-Rule" id="MF_00460"/>
    </source>
</evidence>
<name>A0A9E9LTE5_9BURK</name>
<organism evidence="4 5">
    <name type="scientific">Oxalobacter vibrioformis</name>
    <dbReference type="NCBI Taxonomy" id="933080"/>
    <lineage>
        <taxon>Bacteria</taxon>
        <taxon>Pseudomonadati</taxon>
        <taxon>Pseudomonadota</taxon>
        <taxon>Betaproteobacteria</taxon>
        <taxon>Burkholderiales</taxon>
        <taxon>Oxalobacteraceae</taxon>
        <taxon>Oxalobacter</taxon>
    </lineage>
</organism>
<comment type="similarity">
    <text evidence="1 2">Belongs to the UPF0125 (RnfH) family.</text>
</comment>
<evidence type="ECO:0000313" key="4">
    <source>
        <dbReference type="EMBL" id="WAW09305.1"/>
    </source>
</evidence>
<dbReference type="RefSeq" id="WP_269308302.1">
    <property type="nucleotide sequence ID" value="NZ_CP098242.1"/>
</dbReference>
<keyword evidence="5" id="KW-1185">Reference proteome</keyword>
<evidence type="ECO:0000256" key="1">
    <source>
        <dbReference type="ARBA" id="ARBA00010645"/>
    </source>
</evidence>
<reference evidence="4" key="1">
    <citation type="journal article" date="2022" name="Front. Microbiol.">
        <title>New perspectives on an old grouping: The genomic and phenotypic variability of Oxalobacter formigenes and the implications for calcium oxalate stone prevention.</title>
        <authorList>
            <person name="Chmiel J.A."/>
            <person name="Carr C."/>
            <person name="Stuivenberg G.A."/>
            <person name="Venema R."/>
            <person name="Chanyi R.M."/>
            <person name="Al K.F."/>
            <person name="Giguere D."/>
            <person name="Say H."/>
            <person name="Akouris P.P."/>
            <person name="Dominguez Romero S.A."/>
            <person name="Kwong A."/>
            <person name="Tai V."/>
            <person name="Koval S.F."/>
            <person name="Razvi H."/>
            <person name="Bjazevic J."/>
            <person name="Burton J.P."/>
        </authorList>
    </citation>
    <scope>NUCLEOTIDE SEQUENCE</scope>
    <source>
        <strain evidence="4">WoOx3</strain>
    </source>
</reference>
<dbReference type="AlphaFoldDB" id="A0A9E9LTE5"/>
<dbReference type="Pfam" id="PF03658">
    <property type="entry name" value="Ub-RnfH"/>
    <property type="match status" value="1"/>
</dbReference>
<dbReference type="Proteomes" id="UP001156215">
    <property type="component" value="Chromosome"/>
</dbReference>
<sequence length="124" mass="14011">MDKQKRPRSLIRRQSKNRDLFPVQVSYAGPDTSIILTVNVKPGTTIRDAFELSGIRKIAKNIRLVEGRAGIFGEIRPLDTPVKENDRIEIYRPLVASPKETRKKRIEQGKTKTASKSQARPGDT</sequence>
<evidence type="ECO:0000256" key="3">
    <source>
        <dbReference type="SAM" id="MobiDB-lite"/>
    </source>
</evidence>
<dbReference type="KEGG" id="ovb:NB640_08530"/>
<dbReference type="HAMAP" id="MF_00460">
    <property type="entry name" value="UPF0125_RnfH"/>
    <property type="match status" value="1"/>
</dbReference>
<dbReference type="InterPro" id="IPR005346">
    <property type="entry name" value="RnfH"/>
</dbReference>
<dbReference type="PANTHER" id="PTHR37483">
    <property type="entry name" value="UPF0125 PROTEIN RATB"/>
    <property type="match status" value="1"/>
</dbReference>
<dbReference type="PANTHER" id="PTHR37483:SF1">
    <property type="entry name" value="UPF0125 PROTEIN RATB"/>
    <property type="match status" value="1"/>
</dbReference>
<evidence type="ECO:0000313" key="5">
    <source>
        <dbReference type="Proteomes" id="UP001156215"/>
    </source>
</evidence>
<feature type="region of interest" description="Disordered" evidence="3">
    <location>
        <begin position="99"/>
        <end position="124"/>
    </location>
</feature>
<accession>A0A9E9LTE5</accession>
<dbReference type="SUPFAM" id="SSF54285">
    <property type="entry name" value="MoaD/ThiS"/>
    <property type="match status" value="1"/>
</dbReference>
<gene>
    <name evidence="4" type="ORF">NB640_08530</name>
</gene>
<proteinExistence type="inferred from homology"/>